<dbReference type="Proteomes" id="UP000007875">
    <property type="component" value="Unassembled WGS sequence"/>
</dbReference>
<dbReference type="HOGENOM" id="CLU_1570092_0_0_1"/>
<dbReference type="InterPro" id="IPR008197">
    <property type="entry name" value="WAP_dom"/>
</dbReference>
<dbReference type="GO" id="GO:0005576">
    <property type="term" value="C:extracellular region"/>
    <property type="evidence" value="ECO:0007669"/>
    <property type="project" value="InterPro"/>
</dbReference>
<organism evidence="3 4">
    <name type="scientific">Ciona savignyi</name>
    <name type="common">Pacific transparent sea squirt</name>
    <dbReference type="NCBI Taxonomy" id="51511"/>
    <lineage>
        <taxon>Eukaryota</taxon>
        <taxon>Metazoa</taxon>
        <taxon>Chordata</taxon>
        <taxon>Tunicata</taxon>
        <taxon>Ascidiacea</taxon>
        <taxon>Phlebobranchia</taxon>
        <taxon>Cionidae</taxon>
        <taxon>Ciona</taxon>
    </lineage>
</organism>
<dbReference type="GO" id="GO:0030414">
    <property type="term" value="F:peptidase inhibitor activity"/>
    <property type="evidence" value="ECO:0007669"/>
    <property type="project" value="InterPro"/>
</dbReference>
<evidence type="ECO:0000259" key="2">
    <source>
        <dbReference type="Pfam" id="PF00095"/>
    </source>
</evidence>
<dbReference type="GeneTree" id="ENSGT00660000096963"/>
<dbReference type="InParanoid" id="H2ZNQ9"/>
<reference evidence="3" key="3">
    <citation type="submission" date="2025-09" db="UniProtKB">
        <authorList>
            <consortium name="Ensembl"/>
        </authorList>
    </citation>
    <scope>IDENTIFICATION</scope>
</reference>
<feature type="region of interest" description="Disordered" evidence="1">
    <location>
        <begin position="33"/>
        <end position="65"/>
    </location>
</feature>
<accession>H2ZNQ9</accession>
<dbReference type="Ensembl" id="ENSCSAVT00000019433.1">
    <property type="protein sequence ID" value="ENSCSAVP00000019225.1"/>
    <property type="gene ID" value="ENSCSAVG00000011290.1"/>
</dbReference>
<evidence type="ECO:0000313" key="3">
    <source>
        <dbReference type="Ensembl" id="ENSCSAVP00000019225.1"/>
    </source>
</evidence>
<dbReference type="Gene3D" id="4.10.75.10">
    <property type="entry name" value="Elafin-like"/>
    <property type="match status" value="1"/>
</dbReference>
<keyword evidence="4" id="KW-1185">Reference proteome</keyword>
<proteinExistence type="predicted"/>
<reference evidence="4" key="1">
    <citation type="submission" date="2003-08" db="EMBL/GenBank/DDBJ databases">
        <authorList>
            <person name="Birren B."/>
            <person name="Nusbaum C."/>
            <person name="Abebe A."/>
            <person name="Abouelleil A."/>
            <person name="Adekoya E."/>
            <person name="Ait-zahra M."/>
            <person name="Allen N."/>
            <person name="Allen T."/>
            <person name="An P."/>
            <person name="Anderson M."/>
            <person name="Anderson S."/>
            <person name="Arachchi H."/>
            <person name="Armbruster J."/>
            <person name="Bachantsang P."/>
            <person name="Baldwin J."/>
            <person name="Barry A."/>
            <person name="Bayul T."/>
            <person name="Blitshsteyn B."/>
            <person name="Bloom T."/>
            <person name="Blye J."/>
            <person name="Boguslavskiy L."/>
            <person name="Borowsky M."/>
            <person name="Boukhgalter B."/>
            <person name="Brunache A."/>
            <person name="Butler J."/>
            <person name="Calixte N."/>
            <person name="Calvo S."/>
            <person name="Camarata J."/>
            <person name="Campo K."/>
            <person name="Chang J."/>
            <person name="Cheshatsang Y."/>
            <person name="Citroen M."/>
            <person name="Collymore A."/>
            <person name="Considine T."/>
            <person name="Cook A."/>
            <person name="Cooke P."/>
            <person name="Corum B."/>
            <person name="Cuomo C."/>
            <person name="David R."/>
            <person name="Dawoe T."/>
            <person name="Degray S."/>
            <person name="Dodge S."/>
            <person name="Dooley K."/>
            <person name="Dorje P."/>
            <person name="Dorjee K."/>
            <person name="Dorris L."/>
            <person name="Duffey N."/>
            <person name="Dupes A."/>
            <person name="Elkins T."/>
            <person name="Engels R."/>
            <person name="Erickson J."/>
            <person name="Farina A."/>
            <person name="Faro S."/>
            <person name="Ferreira P."/>
            <person name="Fischer H."/>
            <person name="Fitzgerald M."/>
            <person name="Foley K."/>
            <person name="Gage D."/>
            <person name="Galagan J."/>
            <person name="Gearin G."/>
            <person name="Gnerre S."/>
            <person name="Gnirke A."/>
            <person name="Goyette A."/>
            <person name="Graham J."/>
            <person name="Grandbois E."/>
            <person name="Gyaltsen K."/>
            <person name="Hafez N."/>
            <person name="Hagopian D."/>
            <person name="Hagos B."/>
            <person name="Hall J."/>
            <person name="Hatcher B."/>
            <person name="Heller A."/>
            <person name="Higgins H."/>
            <person name="Honan T."/>
            <person name="Horn A."/>
            <person name="Houde N."/>
            <person name="Hughes L."/>
            <person name="Hulme W."/>
            <person name="Husby E."/>
            <person name="Iliev I."/>
            <person name="Jaffe D."/>
            <person name="Jones C."/>
            <person name="Kamal M."/>
            <person name="Kamat A."/>
            <person name="Kamvysselis M."/>
            <person name="Karlsson E."/>
            <person name="Kells C."/>
            <person name="Kieu A."/>
            <person name="Kisner P."/>
            <person name="Kodira C."/>
            <person name="Kulbokas E."/>
            <person name="Labutti K."/>
            <person name="Lama D."/>
            <person name="Landers T."/>
            <person name="Leger J."/>
            <person name="Levine S."/>
            <person name="Lewis D."/>
            <person name="Lewis T."/>
            <person name="Lindblad-toh K."/>
            <person name="Liu X."/>
            <person name="Lokyitsang T."/>
            <person name="Lokyitsang Y."/>
            <person name="Lucien O."/>
            <person name="Lui A."/>
            <person name="Ma L.J."/>
            <person name="Mabbitt R."/>
            <person name="Macdonald J."/>
            <person name="Maclean C."/>
            <person name="Major J."/>
            <person name="Manning J."/>
            <person name="Marabella R."/>
            <person name="Maru K."/>
            <person name="Matthews C."/>
            <person name="Mauceli E."/>
            <person name="Mccarthy M."/>
            <person name="Mcdonough S."/>
            <person name="Mcghee T."/>
            <person name="Meldrim J."/>
            <person name="Meneus L."/>
            <person name="Mesirov J."/>
            <person name="Mihalev A."/>
            <person name="Mihova T."/>
            <person name="Mikkelsen T."/>
            <person name="Mlenga V."/>
            <person name="Moru K."/>
            <person name="Mozes J."/>
            <person name="Mulrain L."/>
            <person name="Munson G."/>
            <person name="Naylor J."/>
            <person name="Newes C."/>
            <person name="Nguyen C."/>
            <person name="Nguyen N."/>
            <person name="Nguyen T."/>
            <person name="Nicol R."/>
            <person name="Nielsen C."/>
            <person name="Nizzari M."/>
            <person name="Norbu C."/>
            <person name="Norbu N."/>
            <person name="O'donnell P."/>
            <person name="Okoawo O."/>
            <person name="O'leary S."/>
            <person name="Omotosho B."/>
            <person name="O'neill K."/>
            <person name="Osman S."/>
            <person name="Parker S."/>
            <person name="Perrin D."/>
            <person name="Phunkhang P."/>
            <person name="Piqani B."/>
            <person name="Purcell S."/>
            <person name="Rachupka T."/>
            <person name="Ramasamy U."/>
            <person name="Rameau R."/>
            <person name="Ray V."/>
            <person name="Raymond C."/>
            <person name="Retta R."/>
            <person name="Richardson S."/>
            <person name="Rise C."/>
            <person name="Rodriguez J."/>
            <person name="Rogers J."/>
            <person name="Rogov P."/>
            <person name="Rutman M."/>
            <person name="Schupbach R."/>
            <person name="Seaman C."/>
            <person name="Settipalli S."/>
            <person name="Sharpe T."/>
            <person name="Sheridan J."/>
            <person name="Sherpa N."/>
            <person name="Shi J."/>
            <person name="Smirnov S."/>
            <person name="Smith C."/>
            <person name="Sougnez C."/>
            <person name="Spencer B."/>
            <person name="Stalker J."/>
            <person name="Stange-thomann N."/>
            <person name="Stavropoulos S."/>
            <person name="Stetson K."/>
            <person name="Stone C."/>
            <person name="Stone S."/>
            <person name="Stubbs M."/>
            <person name="Talamas J."/>
            <person name="Tchuinga P."/>
            <person name="Tenzing P."/>
            <person name="Tesfaye S."/>
            <person name="Theodore J."/>
            <person name="Thoulutsang Y."/>
            <person name="Topham K."/>
            <person name="Towey S."/>
            <person name="Tsamla T."/>
            <person name="Tsomo N."/>
            <person name="Vallee D."/>
            <person name="Vassiliev H."/>
            <person name="Venkataraman V."/>
            <person name="Vinson J."/>
            <person name="Vo A."/>
            <person name="Wade C."/>
            <person name="Wang S."/>
            <person name="Wangchuk T."/>
            <person name="Wangdi T."/>
            <person name="Whittaker C."/>
            <person name="Wilkinson J."/>
            <person name="Wu Y."/>
            <person name="Wyman D."/>
            <person name="Yadav S."/>
            <person name="Yang S."/>
            <person name="Yang X."/>
            <person name="Yeager S."/>
            <person name="Yee E."/>
            <person name="Young G."/>
            <person name="Zainoun J."/>
            <person name="Zembeck L."/>
            <person name="Zimmer A."/>
            <person name="Zody M."/>
            <person name="Lander E."/>
        </authorList>
    </citation>
    <scope>NUCLEOTIDE SEQUENCE [LARGE SCALE GENOMIC DNA]</scope>
</reference>
<evidence type="ECO:0000256" key="1">
    <source>
        <dbReference type="SAM" id="MobiDB-lite"/>
    </source>
</evidence>
<evidence type="ECO:0000313" key="4">
    <source>
        <dbReference type="Proteomes" id="UP000007875"/>
    </source>
</evidence>
<feature type="compositionally biased region" description="Low complexity" evidence="1">
    <location>
        <begin position="48"/>
        <end position="65"/>
    </location>
</feature>
<sequence length="170" mass="17510">MISNTGIPGFGHNFQSTSPPAIITPANLLGRANTQMTTGAPTPGTIYSTPGTTTSPDTTTTTSAETTTTSTSLPACIYDTLIATNPGFIPCECNGNIVEQTCQEIPGTSCPVVCNRINGPLICPALTNVRKSECSSLSTCDRDSMCAIGSLCCTTHCGQQCVRGVEPPSA</sequence>
<dbReference type="AlphaFoldDB" id="H2ZNQ9"/>
<name>H2ZNQ9_CIOSA</name>
<feature type="domain" description="WAP" evidence="2">
    <location>
        <begin position="122"/>
        <end position="162"/>
    </location>
</feature>
<dbReference type="Pfam" id="PF00095">
    <property type="entry name" value="WAP"/>
    <property type="match status" value="1"/>
</dbReference>
<protein>
    <recommendedName>
        <fullName evidence="2">WAP domain-containing protein</fullName>
    </recommendedName>
</protein>
<reference evidence="3" key="2">
    <citation type="submission" date="2025-08" db="UniProtKB">
        <authorList>
            <consortium name="Ensembl"/>
        </authorList>
    </citation>
    <scope>IDENTIFICATION</scope>
</reference>
<dbReference type="InterPro" id="IPR036645">
    <property type="entry name" value="Elafin-like_sf"/>
</dbReference>